<evidence type="ECO:0008006" key="4">
    <source>
        <dbReference type="Google" id="ProtNLM"/>
    </source>
</evidence>
<evidence type="ECO:0000313" key="2">
    <source>
        <dbReference type="EMBL" id="KZS04660.1"/>
    </source>
</evidence>
<feature type="region of interest" description="Disordered" evidence="1">
    <location>
        <begin position="47"/>
        <end position="66"/>
    </location>
</feature>
<organism evidence="2 3">
    <name type="scientific">Daphnia magna</name>
    <dbReference type="NCBI Taxonomy" id="35525"/>
    <lineage>
        <taxon>Eukaryota</taxon>
        <taxon>Metazoa</taxon>
        <taxon>Ecdysozoa</taxon>
        <taxon>Arthropoda</taxon>
        <taxon>Crustacea</taxon>
        <taxon>Branchiopoda</taxon>
        <taxon>Diplostraca</taxon>
        <taxon>Cladocera</taxon>
        <taxon>Anomopoda</taxon>
        <taxon>Daphniidae</taxon>
        <taxon>Daphnia</taxon>
    </lineage>
</organism>
<dbReference type="GO" id="GO:0071897">
    <property type="term" value="P:DNA biosynthetic process"/>
    <property type="evidence" value="ECO:0007669"/>
    <property type="project" value="UniProtKB-ARBA"/>
</dbReference>
<protein>
    <recommendedName>
        <fullName evidence="4">Peptidase A2 domain-containing protein</fullName>
    </recommendedName>
</protein>
<dbReference type="Pfam" id="PF03564">
    <property type="entry name" value="DUF1759"/>
    <property type="match status" value="1"/>
</dbReference>
<dbReference type="InterPro" id="IPR043128">
    <property type="entry name" value="Rev_trsase/Diguanyl_cyclase"/>
</dbReference>
<dbReference type="PANTHER" id="PTHR47331:SF5">
    <property type="entry name" value="RIBONUCLEASE H"/>
    <property type="match status" value="1"/>
</dbReference>
<dbReference type="InterPro" id="IPR005312">
    <property type="entry name" value="DUF1759"/>
</dbReference>
<accession>A0A164M2D4</accession>
<dbReference type="SUPFAM" id="SSF56672">
    <property type="entry name" value="DNA/RNA polymerases"/>
    <property type="match status" value="1"/>
</dbReference>
<dbReference type="Gene3D" id="3.30.70.270">
    <property type="match status" value="1"/>
</dbReference>
<dbReference type="OrthoDB" id="5967017at2759"/>
<evidence type="ECO:0000256" key="1">
    <source>
        <dbReference type="SAM" id="MobiDB-lite"/>
    </source>
</evidence>
<name>A0A164M2D4_9CRUS</name>
<dbReference type="InterPro" id="IPR043502">
    <property type="entry name" value="DNA/RNA_pol_sf"/>
</dbReference>
<dbReference type="EMBL" id="LRGB01003104">
    <property type="protein sequence ID" value="KZS04660.1"/>
    <property type="molecule type" value="Genomic_DNA"/>
</dbReference>
<dbReference type="AlphaFoldDB" id="A0A164M2D4"/>
<dbReference type="Proteomes" id="UP000076858">
    <property type="component" value="Unassembled WGS sequence"/>
</dbReference>
<dbReference type="STRING" id="35525.A0A164M2D4"/>
<keyword evidence="3" id="KW-1185">Reference proteome</keyword>
<dbReference type="PANTHER" id="PTHR47331">
    <property type="entry name" value="PHD-TYPE DOMAIN-CONTAINING PROTEIN"/>
    <property type="match status" value="1"/>
</dbReference>
<gene>
    <name evidence="2" type="ORF">APZ42_032348</name>
</gene>
<evidence type="ECO:0000313" key="3">
    <source>
        <dbReference type="Proteomes" id="UP000076858"/>
    </source>
</evidence>
<proteinExistence type="predicted"/>
<dbReference type="Gene3D" id="3.10.10.10">
    <property type="entry name" value="HIV Type 1 Reverse Transcriptase, subunit A, domain 1"/>
    <property type="match status" value="1"/>
</dbReference>
<reference evidence="2 3" key="1">
    <citation type="submission" date="2016-03" db="EMBL/GenBank/DDBJ databases">
        <title>EvidentialGene: Evidence-directed Construction of Genes on Genomes.</title>
        <authorList>
            <person name="Gilbert D.G."/>
            <person name="Choi J.-H."/>
            <person name="Mockaitis K."/>
            <person name="Colbourne J."/>
            <person name="Pfrender M."/>
        </authorList>
    </citation>
    <scope>NUCLEOTIDE SEQUENCE [LARGE SCALE GENOMIC DNA]</scope>
    <source>
        <strain evidence="2 3">Xinb3</strain>
        <tissue evidence="2">Complete organism</tissue>
    </source>
</reference>
<sequence length="844" mass="95010">MDQQILNVTSEEDLQEEIEATDAENTVIQDAGDLFRYRINALRRANSDIDPHTPAPSVPSRATSRPKIPLPRFNGDILQWQPFWQAFVAKIESNDSLADLNKFNYLLGQLDPNVSSSVDGLIPSNQNYAKPEANLKSHRGFYDQVESYVRGLESLGKSPDTYGDLLVCILLDQLSADVRKNVARQHGKDEFTLEQLRNVLKGEIRVMEAEQISILPPSQPPPIKQFPSRQSTTMFNGATGQKPPFHFPCVFCDVDHPVSQCTAVSSIEERKRIIQQKRLCFGCSSAKHQRKDCNSRSVCMICRLPHHTSLHDYSRPASVSATSVINAHSQVKSSNVPHQVAGVVQKSSVNVVSYPFVFLKTAIIKIRSSKSEVKANALFDEGAQRSWITRDPVKRLGLRAKTKGCLITSMSTQDSGQKGLFRAELDSVRGWGLCFQMASSQRRDSPMLVSLRNSLKLSNLGFKSTMKLSSSYKYRRNLQELPHLKNLDLAHPCNNEDLFSIDLLIHADFYCSFIEDERPIRGNGPTAIGSKIGYLGSGKLENVRVKKQVQSRSLHVQFVESANKFSFMWSLETLGIIPRQEKVSEATDYTKKCIKFIDGKYIAQFPWKSDHPELVSNFTMVKNMTQAIIKRLSRDGMLGVFADIIKDQLDHQFIEQVPSEAFIKGCHYIPYHYVKKESSTTPIRIVHNCSNKGWNGVSFNDCVETGAPLHNDQVHLLIRFRVHAIGIVSDDEKAFHHIELHESDRDYLRWMWLSNPPDPDLPLVIYRFKVVPFGAKSSLFILNSVVMPHLSRNGSKVAADMQRSVFVDNVITGCDSQTEIESYFHQANSIMGGANPTTPGLEVQ</sequence>
<comment type="caution">
    <text evidence="2">The sequence shown here is derived from an EMBL/GenBank/DDBJ whole genome shotgun (WGS) entry which is preliminary data.</text>
</comment>